<evidence type="ECO:0000313" key="4">
    <source>
        <dbReference type="EMBL" id="MCP2010324.1"/>
    </source>
</evidence>
<dbReference type="EMBL" id="JALJZU010000008">
    <property type="protein sequence ID" value="MCP2010324.1"/>
    <property type="molecule type" value="Genomic_DNA"/>
</dbReference>
<feature type="transmembrane region" description="Helical" evidence="1">
    <location>
        <begin position="160"/>
        <end position="186"/>
    </location>
</feature>
<keyword evidence="3" id="KW-0645">Protease</keyword>
<dbReference type="RefSeq" id="WP_217940638.1">
    <property type="nucleotide sequence ID" value="NZ_JAHTGR010000002.1"/>
</dbReference>
<dbReference type="Proteomes" id="UP001162889">
    <property type="component" value="Unassembled WGS sequence"/>
</dbReference>
<feature type="transmembrane region" description="Helical" evidence="1">
    <location>
        <begin position="38"/>
        <end position="55"/>
    </location>
</feature>
<evidence type="ECO:0000313" key="3">
    <source>
        <dbReference type="EMBL" id="MBV6319960.1"/>
    </source>
</evidence>
<keyword evidence="6" id="KW-1185">Reference proteome</keyword>
<reference evidence="4" key="2">
    <citation type="submission" date="2022-03" db="EMBL/GenBank/DDBJ databases">
        <title>Genome Encyclopedia of Bacteria and Archaea VI: Functional Genomics of Type Strains.</title>
        <authorList>
            <person name="Whitman W."/>
        </authorList>
    </citation>
    <scope>NUCLEOTIDE SEQUENCE</scope>
    <source>
        <strain evidence="4">HSC-15S17</strain>
    </source>
</reference>
<feature type="transmembrane region" description="Helical" evidence="1">
    <location>
        <begin position="7"/>
        <end position="26"/>
    </location>
</feature>
<keyword evidence="3" id="KW-0378">Hydrolase</keyword>
<name>A0AA41L695_9BURK</name>
<keyword evidence="1" id="KW-0812">Transmembrane</keyword>
<dbReference type="Pfam" id="PF02517">
    <property type="entry name" value="Rce1-like"/>
    <property type="match status" value="1"/>
</dbReference>
<dbReference type="InterPro" id="IPR003675">
    <property type="entry name" value="Rce1/LyrA-like_dom"/>
</dbReference>
<feature type="transmembrane region" description="Helical" evidence="1">
    <location>
        <begin position="108"/>
        <end position="129"/>
    </location>
</feature>
<dbReference type="AlphaFoldDB" id="A0AA41L695"/>
<keyword evidence="1" id="KW-1133">Transmembrane helix</keyword>
<evidence type="ECO:0000259" key="2">
    <source>
        <dbReference type="Pfam" id="PF02517"/>
    </source>
</evidence>
<comment type="caution">
    <text evidence="3">The sequence shown here is derived from an EMBL/GenBank/DDBJ whole genome shotgun (WGS) entry which is preliminary data.</text>
</comment>
<dbReference type="GO" id="GO:0080120">
    <property type="term" value="P:CAAX-box protein maturation"/>
    <property type="evidence" value="ECO:0007669"/>
    <property type="project" value="UniProtKB-ARBA"/>
</dbReference>
<evidence type="ECO:0000313" key="5">
    <source>
        <dbReference type="Proteomes" id="UP001155901"/>
    </source>
</evidence>
<proteinExistence type="predicted"/>
<dbReference type="GO" id="GO:0006508">
    <property type="term" value="P:proteolysis"/>
    <property type="evidence" value="ECO:0007669"/>
    <property type="project" value="UniProtKB-KW"/>
</dbReference>
<gene>
    <name evidence="3" type="ORF">KVP70_03355</name>
    <name evidence="4" type="ORF">L1274_004064</name>
</gene>
<sequence length="221" mass="24988">MFERDALPRVLPFACYMAFIAIADLLQRLLGEGVDLRWLYPLKITVVAALLLYYRRRYSELALAWPAGRQLLLALGAGVLVLVLWVNLDADWMLIGHGSGYDPRDAQGQVQWVLVALRIVGAAIVVPVMEELFWRSFLMRWIDEPQFLDAPPAHARLRGFVVAVILFGFEHNLWLAGMVAGLVYGWLYVHSGNLRSPILAHGVTNGLLGLWIVFTGNWSYW</sequence>
<organism evidence="3 5">
    <name type="scientific">Duganella violaceipulchra</name>
    <dbReference type="NCBI Taxonomy" id="2849652"/>
    <lineage>
        <taxon>Bacteria</taxon>
        <taxon>Pseudomonadati</taxon>
        <taxon>Pseudomonadota</taxon>
        <taxon>Betaproteobacteria</taxon>
        <taxon>Burkholderiales</taxon>
        <taxon>Oxalobacteraceae</taxon>
        <taxon>Telluria group</taxon>
        <taxon>Duganella</taxon>
    </lineage>
</organism>
<protein>
    <submittedName>
        <fullName evidence="4">CAAX prenyl protease-like protein</fullName>
    </submittedName>
    <submittedName>
        <fullName evidence="3">CAAX prenyl protease-related protein</fullName>
    </submittedName>
</protein>
<feature type="domain" description="CAAX prenyl protease 2/Lysostaphin resistance protein A-like" evidence="2">
    <location>
        <begin position="115"/>
        <end position="206"/>
    </location>
</feature>
<dbReference type="GO" id="GO:0004175">
    <property type="term" value="F:endopeptidase activity"/>
    <property type="evidence" value="ECO:0007669"/>
    <property type="project" value="UniProtKB-ARBA"/>
</dbReference>
<reference evidence="3" key="1">
    <citation type="submission" date="2021-07" db="EMBL/GenBank/DDBJ databases">
        <title>Characterization of violacein-producing bacteria and related species.</title>
        <authorList>
            <person name="Wilson H.S."/>
            <person name="De Leon M.E."/>
        </authorList>
    </citation>
    <scope>NUCLEOTIDE SEQUENCE</scope>
    <source>
        <strain evidence="3">HSC-15S17</strain>
    </source>
</reference>
<evidence type="ECO:0000256" key="1">
    <source>
        <dbReference type="SAM" id="Phobius"/>
    </source>
</evidence>
<dbReference type="NCBIfam" id="TIGR03008">
    <property type="entry name" value="pepcterm_CAAX"/>
    <property type="match status" value="1"/>
</dbReference>
<keyword evidence="1" id="KW-0472">Membrane</keyword>
<dbReference type="EMBL" id="JAHTGR010000002">
    <property type="protein sequence ID" value="MBV6319960.1"/>
    <property type="molecule type" value="Genomic_DNA"/>
</dbReference>
<accession>A0AA41L695</accession>
<dbReference type="InterPro" id="IPR014346">
    <property type="entry name" value="Prenyl_protease-related"/>
</dbReference>
<dbReference type="Proteomes" id="UP001155901">
    <property type="component" value="Unassembled WGS sequence"/>
</dbReference>
<evidence type="ECO:0000313" key="6">
    <source>
        <dbReference type="Proteomes" id="UP001162889"/>
    </source>
</evidence>
<feature type="transmembrane region" description="Helical" evidence="1">
    <location>
        <begin position="198"/>
        <end position="220"/>
    </location>
</feature>
<feature type="transmembrane region" description="Helical" evidence="1">
    <location>
        <begin position="67"/>
        <end position="88"/>
    </location>
</feature>